<evidence type="ECO:0000313" key="2">
    <source>
        <dbReference type="Proteomes" id="UP001165677"/>
    </source>
</evidence>
<dbReference type="Proteomes" id="UP001165677">
    <property type="component" value="Unassembled WGS sequence"/>
</dbReference>
<accession>A0ABT3EEH8</accession>
<name>A0ABT3EEH8_9FLAO</name>
<dbReference type="EMBL" id="JAPCIO010000001">
    <property type="protein sequence ID" value="MCW1146982.1"/>
    <property type="molecule type" value="Genomic_DNA"/>
</dbReference>
<proteinExistence type="predicted"/>
<gene>
    <name evidence="1" type="ORF">OJ995_01940</name>
</gene>
<evidence type="ECO:0000313" key="1">
    <source>
        <dbReference type="EMBL" id="MCW1146982.1"/>
    </source>
</evidence>
<comment type="caution">
    <text evidence="1">The sequence shown here is derived from an EMBL/GenBank/DDBJ whole genome shotgun (WGS) entry which is preliminary data.</text>
</comment>
<dbReference type="RefSeq" id="WP_264367898.1">
    <property type="nucleotide sequence ID" value="NZ_JAPCIO010000001.1"/>
</dbReference>
<sequence length="58" mass="6607">MKTMVVVIVSSLFLSNISNNKENDSIKKVMAYKIENIEKINVDNTLNSRIPIIIVKKD</sequence>
<reference evidence="1" key="1">
    <citation type="submission" date="2022-10" db="EMBL/GenBank/DDBJ databases">
        <title>Flavobacterium sp. nov., a bacterium isolated from lake sediment.</title>
        <authorList>
            <person name="Qu J.-H."/>
        </authorList>
    </citation>
    <scope>NUCLEOTIDE SEQUENCE</scope>
    <source>
        <strain evidence="1">TH16-21</strain>
    </source>
</reference>
<protein>
    <submittedName>
        <fullName evidence="1">Uncharacterized protein</fullName>
    </submittedName>
</protein>
<keyword evidence="2" id="KW-1185">Reference proteome</keyword>
<organism evidence="1 2">
    <name type="scientific">Flavobacterium lacisediminis</name>
    <dbReference type="NCBI Taxonomy" id="2989705"/>
    <lineage>
        <taxon>Bacteria</taxon>
        <taxon>Pseudomonadati</taxon>
        <taxon>Bacteroidota</taxon>
        <taxon>Flavobacteriia</taxon>
        <taxon>Flavobacteriales</taxon>
        <taxon>Flavobacteriaceae</taxon>
        <taxon>Flavobacterium</taxon>
    </lineage>
</organism>